<evidence type="ECO:0000313" key="2">
    <source>
        <dbReference type="EMBL" id="GBG29777.1"/>
    </source>
</evidence>
<feature type="non-terminal residue" evidence="2">
    <location>
        <position position="1"/>
    </location>
</feature>
<feature type="non-terminal residue" evidence="2">
    <location>
        <position position="125"/>
    </location>
</feature>
<dbReference type="InParanoid" id="A0A2R5GFX2"/>
<proteinExistence type="predicted"/>
<gene>
    <name evidence="2" type="ORF">FCC1311_080561</name>
</gene>
<reference evidence="2 3" key="1">
    <citation type="submission" date="2017-12" db="EMBL/GenBank/DDBJ databases">
        <title>Sequencing, de novo assembly and annotation of complete genome of a new Thraustochytrid species, strain FCC1311.</title>
        <authorList>
            <person name="Sedici K."/>
            <person name="Godart F."/>
            <person name="Aiese Cigliano R."/>
            <person name="Sanseverino W."/>
            <person name="Barakat M."/>
            <person name="Ortet P."/>
            <person name="Marechal E."/>
            <person name="Cagnac O."/>
            <person name="Amato A."/>
        </authorList>
    </citation>
    <scope>NUCLEOTIDE SEQUENCE [LARGE SCALE GENOMIC DNA]</scope>
</reference>
<organism evidence="2 3">
    <name type="scientific">Hondaea fermentalgiana</name>
    <dbReference type="NCBI Taxonomy" id="2315210"/>
    <lineage>
        <taxon>Eukaryota</taxon>
        <taxon>Sar</taxon>
        <taxon>Stramenopiles</taxon>
        <taxon>Bigyra</taxon>
        <taxon>Labyrinthulomycetes</taxon>
        <taxon>Thraustochytrida</taxon>
        <taxon>Thraustochytriidae</taxon>
        <taxon>Hondaea</taxon>
    </lineage>
</organism>
<dbReference type="AlphaFoldDB" id="A0A2R5GFX2"/>
<keyword evidence="3" id="KW-1185">Reference proteome</keyword>
<keyword evidence="1" id="KW-0812">Transmembrane</keyword>
<keyword evidence="1" id="KW-0472">Membrane</keyword>
<keyword evidence="1" id="KW-1133">Transmembrane helix</keyword>
<dbReference type="EMBL" id="BEYU01000065">
    <property type="protein sequence ID" value="GBG29777.1"/>
    <property type="molecule type" value="Genomic_DNA"/>
</dbReference>
<comment type="caution">
    <text evidence="2">The sequence shown here is derived from an EMBL/GenBank/DDBJ whole genome shotgun (WGS) entry which is preliminary data.</text>
</comment>
<protein>
    <submittedName>
        <fullName evidence="2">Uncharacterized protein</fullName>
    </submittedName>
</protein>
<accession>A0A2R5GFX2</accession>
<evidence type="ECO:0000256" key="1">
    <source>
        <dbReference type="SAM" id="Phobius"/>
    </source>
</evidence>
<dbReference type="Proteomes" id="UP000241890">
    <property type="component" value="Unassembled WGS sequence"/>
</dbReference>
<feature type="transmembrane region" description="Helical" evidence="1">
    <location>
        <begin position="67"/>
        <end position="90"/>
    </location>
</feature>
<evidence type="ECO:0000313" key="3">
    <source>
        <dbReference type="Proteomes" id="UP000241890"/>
    </source>
</evidence>
<name>A0A2R5GFX2_9STRA</name>
<sequence length="125" mass="13900">TQTARSTVKTFSHKLERTTIPASAAAAILKLLSKLHTEMVRWRLPMIMARTAMALTNVKESGRTMSLIMISTTITVTMTITTMATTAMAMTTKMTMMMMMTTTTTTTTTTTMTKMMMTTTMMMIM</sequence>